<accession>A0A2G9UWH3</accession>
<dbReference type="Pfam" id="PF01549">
    <property type="entry name" value="ShK"/>
    <property type="match status" value="1"/>
</dbReference>
<evidence type="ECO:0000256" key="2">
    <source>
        <dbReference type="SAM" id="MobiDB-lite"/>
    </source>
</evidence>
<evidence type="ECO:0000313" key="5">
    <source>
        <dbReference type="Proteomes" id="UP000230423"/>
    </source>
</evidence>
<feature type="region of interest" description="Disordered" evidence="2">
    <location>
        <begin position="102"/>
        <end position="165"/>
    </location>
</feature>
<feature type="domain" description="ShKT" evidence="3">
    <location>
        <begin position="399"/>
        <end position="433"/>
    </location>
</feature>
<protein>
    <submittedName>
        <fullName evidence="4">ShTK domain protein</fullName>
    </submittedName>
</protein>
<feature type="compositionally biased region" description="Low complexity" evidence="2">
    <location>
        <begin position="356"/>
        <end position="372"/>
    </location>
</feature>
<dbReference type="SMART" id="SM00254">
    <property type="entry name" value="ShKT"/>
    <property type="match status" value="1"/>
</dbReference>
<comment type="caution">
    <text evidence="1">Lacks conserved residue(s) required for the propagation of feature annotation.</text>
</comment>
<dbReference type="InterPro" id="IPR003582">
    <property type="entry name" value="ShKT_dom"/>
</dbReference>
<feature type="disulfide bond" evidence="1">
    <location>
        <begin position="399"/>
        <end position="433"/>
    </location>
</feature>
<name>A0A2G9UWH3_TELCI</name>
<keyword evidence="5" id="KW-1185">Reference proteome</keyword>
<keyword evidence="1" id="KW-1015">Disulfide bond</keyword>
<sequence length="433" mass="48322">MDEKTPEPKPANMINKYREGTLCGPTRELDGSILTFLNEEEGLACTACGTRRDEFPSRACGVLVRETDKEFRIGCYPIPQLCLDDYHLRHTNGFGLDGRSNEFGPPGGLHTPALVSEGERSSEVSAENESSDEELRDFTRKTPKVHGFERPSGNENENGSITASRIGHGSIMTNLFRSMKFSSDNFTVLSVPIEDSHPRGTETDLQDITATGTVDPEQSRESVKMTLPMSAKTFSPLLSNNQWTPGSTMKPIATNAPREGQGEREFLSDLSDGIKESKEILVEKRRDHHFFGTTTTTSTIPPTTTPRNCAVSGQLPANVKRTHSGCVLNVRKHVEHAIARRRHRTRPFTPPLNGFRRTQSTPVRRTTPTTTTIKQRYRDPSFIGHVWKNTGIRCMYLSCENNHKLCNFWAATGECDVNPNYMVPYCPLACLIC</sequence>
<evidence type="ECO:0000313" key="4">
    <source>
        <dbReference type="EMBL" id="PIO74523.1"/>
    </source>
</evidence>
<dbReference type="PROSITE" id="PS51670">
    <property type="entry name" value="SHKT"/>
    <property type="match status" value="1"/>
</dbReference>
<proteinExistence type="predicted"/>
<dbReference type="EMBL" id="KZ345262">
    <property type="protein sequence ID" value="PIO74523.1"/>
    <property type="molecule type" value="Genomic_DNA"/>
</dbReference>
<organism evidence="4 5">
    <name type="scientific">Teladorsagia circumcincta</name>
    <name type="common">Brown stomach worm</name>
    <name type="synonym">Ostertagia circumcincta</name>
    <dbReference type="NCBI Taxonomy" id="45464"/>
    <lineage>
        <taxon>Eukaryota</taxon>
        <taxon>Metazoa</taxon>
        <taxon>Ecdysozoa</taxon>
        <taxon>Nematoda</taxon>
        <taxon>Chromadorea</taxon>
        <taxon>Rhabditida</taxon>
        <taxon>Rhabditina</taxon>
        <taxon>Rhabditomorpha</taxon>
        <taxon>Strongyloidea</taxon>
        <taxon>Trichostrongylidae</taxon>
        <taxon>Teladorsagia</taxon>
    </lineage>
</organism>
<evidence type="ECO:0000256" key="1">
    <source>
        <dbReference type="PROSITE-ProRule" id="PRU01005"/>
    </source>
</evidence>
<dbReference type="AlphaFoldDB" id="A0A2G9UWH3"/>
<reference evidence="4 5" key="1">
    <citation type="submission" date="2015-09" db="EMBL/GenBank/DDBJ databases">
        <title>Draft genome of the parasitic nematode Teladorsagia circumcincta isolate WARC Sus (inbred).</title>
        <authorList>
            <person name="Mitreva M."/>
        </authorList>
    </citation>
    <scope>NUCLEOTIDE SEQUENCE [LARGE SCALE GENOMIC DNA]</scope>
    <source>
        <strain evidence="4 5">S</strain>
    </source>
</reference>
<dbReference type="Proteomes" id="UP000230423">
    <property type="component" value="Unassembled WGS sequence"/>
</dbReference>
<gene>
    <name evidence="4" type="ORF">TELCIR_03463</name>
</gene>
<feature type="compositionally biased region" description="Polar residues" evidence="2">
    <location>
        <begin position="153"/>
        <end position="163"/>
    </location>
</feature>
<dbReference type="OrthoDB" id="5920234at2759"/>
<feature type="region of interest" description="Disordered" evidence="2">
    <location>
        <begin position="346"/>
        <end position="372"/>
    </location>
</feature>
<evidence type="ECO:0000259" key="3">
    <source>
        <dbReference type="PROSITE" id="PS51670"/>
    </source>
</evidence>